<dbReference type="EMBL" id="AP013059">
    <property type="protein sequence ID" value="BAN25280.1"/>
    <property type="molecule type" value="Genomic_DNA"/>
</dbReference>
<dbReference type="InterPro" id="IPR029044">
    <property type="entry name" value="Nucleotide-diphossugar_trans"/>
</dbReference>
<gene>
    <name evidence="1" type="ORF">BRPE64_BCDS06190</name>
</gene>
<keyword evidence="2" id="KW-1185">Reference proteome</keyword>
<accession>R4WW45</accession>
<protein>
    <submittedName>
        <fullName evidence="1">Glycosyl transferase</fullName>
    </submittedName>
</protein>
<evidence type="ECO:0000313" key="2">
    <source>
        <dbReference type="Proteomes" id="UP000013966"/>
    </source>
</evidence>
<reference evidence="1 2" key="2">
    <citation type="journal article" date="2018" name="Int. J. Syst. Evol. Microbiol.">
        <title>Burkholderia insecticola sp. nov., a gut symbiotic bacterium of the bean bug Riptortus pedestris.</title>
        <authorList>
            <person name="Takeshita K."/>
            <person name="Tamaki H."/>
            <person name="Ohbayashi T."/>
            <person name="Meng X.-Y."/>
            <person name="Sone T."/>
            <person name="Mitani Y."/>
            <person name="Peeters C."/>
            <person name="Kikuchi Y."/>
            <person name="Vandamme P."/>
        </authorList>
    </citation>
    <scope>NUCLEOTIDE SEQUENCE [LARGE SCALE GENOMIC DNA]</scope>
    <source>
        <strain evidence="1">RPE64</strain>
    </source>
</reference>
<dbReference type="PATRIC" id="fig|758793.3.peg.3526"/>
<reference evidence="1 2" key="1">
    <citation type="journal article" date="2013" name="Genome Announc.">
        <title>Complete Genome Sequence of Burkholderia sp. Strain RPE64, Bacterial Symbiont of the Bean Bug Riptortus pedestris.</title>
        <authorList>
            <person name="Shibata T.F."/>
            <person name="Maeda T."/>
            <person name="Nikoh N."/>
            <person name="Yamaguchi K."/>
            <person name="Oshima K."/>
            <person name="Hattori M."/>
            <person name="Nishiyama T."/>
            <person name="Hasebe M."/>
            <person name="Fukatsu T."/>
            <person name="Kikuchi Y."/>
            <person name="Shigenobu S."/>
        </authorList>
    </citation>
    <scope>NUCLEOTIDE SEQUENCE [LARGE SCALE GENOMIC DNA]</scope>
</reference>
<dbReference type="Gene3D" id="3.90.550.10">
    <property type="entry name" value="Spore Coat Polysaccharide Biosynthesis Protein SpsA, Chain A"/>
    <property type="match status" value="1"/>
</dbReference>
<keyword evidence="1" id="KW-0808">Transferase</keyword>
<dbReference type="HOGENOM" id="CLU_1955475_0_0_4"/>
<name>R4WW45_9BURK</name>
<dbReference type="STRING" id="758793.BRPE64_BCDS06190"/>
<organism evidence="1 2">
    <name type="scientific">Caballeronia insecticola</name>
    <dbReference type="NCBI Taxonomy" id="758793"/>
    <lineage>
        <taxon>Bacteria</taxon>
        <taxon>Pseudomonadati</taxon>
        <taxon>Pseudomonadota</taxon>
        <taxon>Betaproteobacteria</taxon>
        <taxon>Burkholderiales</taxon>
        <taxon>Burkholderiaceae</taxon>
        <taxon>Caballeronia</taxon>
    </lineage>
</organism>
<dbReference type="GO" id="GO:0016740">
    <property type="term" value="F:transferase activity"/>
    <property type="evidence" value="ECO:0007669"/>
    <property type="project" value="UniProtKB-KW"/>
</dbReference>
<dbReference type="AlphaFoldDB" id="R4WW45"/>
<dbReference type="SUPFAM" id="SSF53448">
    <property type="entry name" value="Nucleotide-diphospho-sugar transferases"/>
    <property type="match status" value="1"/>
</dbReference>
<evidence type="ECO:0000313" key="1">
    <source>
        <dbReference type="EMBL" id="BAN25280.1"/>
    </source>
</evidence>
<proteinExistence type="predicted"/>
<dbReference type="KEGG" id="buo:BRPE64_BCDS06190"/>
<dbReference type="Proteomes" id="UP000013966">
    <property type="component" value="Chromosome 2"/>
</dbReference>
<sequence length="128" mass="15188">MIPSDIYRKINGYDEDFFLYCEDVDLSWRVKAAGYQCFTVADAWFFHYAMDRSARVVEIWKSACTLAHKWRSTNFKEHALNVLASLVDIDREELAKETEKFEQHPLEDVFRANPDFKHNLTFAEPMWV</sequence>